<evidence type="ECO:0000313" key="3">
    <source>
        <dbReference type="Proteomes" id="UP001177023"/>
    </source>
</evidence>
<accession>A0AA36DIC6</accession>
<keyword evidence="3" id="KW-1185">Reference proteome</keyword>
<organism evidence="2 3">
    <name type="scientific">Mesorhabditis spiculigera</name>
    <dbReference type="NCBI Taxonomy" id="96644"/>
    <lineage>
        <taxon>Eukaryota</taxon>
        <taxon>Metazoa</taxon>
        <taxon>Ecdysozoa</taxon>
        <taxon>Nematoda</taxon>
        <taxon>Chromadorea</taxon>
        <taxon>Rhabditida</taxon>
        <taxon>Rhabditina</taxon>
        <taxon>Rhabditomorpha</taxon>
        <taxon>Rhabditoidea</taxon>
        <taxon>Rhabditidae</taxon>
        <taxon>Mesorhabditinae</taxon>
        <taxon>Mesorhabditis</taxon>
    </lineage>
</organism>
<name>A0AA36DIC6_9BILA</name>
<evidence type="ECO:0000256" key="1">
    <source>
        <dbReference type="SAM" id="MobiDB-lite"/>
    </source>
</evidence>
<sequence length="252" mass="29382">MLRTWSLHIKDGHHRAIGSAFTATSSLYFERARSAGNETFSDAYDRYARQNGHRALSPKEYDAKLEELIEEAIQAYRNCPLFGSQADKVREFDQFKRSLQERCKEKSISNKDRYRDMLIAEAVNGGMGIYETEMKPSIEEILASGKKGQDAERKHEAAFSKALDHFDKTVVEFADEVELLGYKRQLLHDMITEREDRARQEQIRDEQRREDERQRREDERVRQEAAERVRQAELQRLAQGQQKKTGSSCSIM</sequence>
<dbReference type="EMBL" id="CATQJA010002709">
    <property type="protein sequence ID" value="CAJ0586694.1"/>
    <property type="molecule type" value="Genomic_DNA"/>
</dbReference>
<feature type="compositionally biased region" description="Polar residues" evidence="1">
    <location>
        <begin position="238"/>
        <end position="252"/>
    </location>
</feature>
<feature type="compositionally biased region" description="Basic and acidic residues" evidence="1">
    <location>
        <begin position="196"/>
        <end position="233"/>
    </location>
</feature>
<gene>
    <name evidence="2" type="ORF">MSPICULIGERA_LOCUS24685</name>
</gene>
<comment type="caution">
    <text evidence="2">The sequence shown here is derived from an EMBL/GenBank/DDBJ whole genome shotgun (WGS) entry which is preliminary data.</text>
</comment>
<feature type="region of interest" description="Disordered" evidence="1">
    <location>
        <begin position="196"/>
        <end position="252"/>
    </location>
</feature>
<feature type="non-terminal residue" evidence="2">
    <location>
        <position position="252"/>
    </location>
</feature>
<dbReference type="Proteomes" id="UP001177023">
    <property type="component" value="Unassembled WGS sequence"/>
</dbReference>
<dbReference type="AlphaFoldDB" id="A0AA36DIC6"/>
<proteinExistence type="predicted"/>
<reference evidence="2" key="1">
    <citation type="submission" date="2023-06" db="EMBL/GenBank/DDBJ databases">
        <authorList>
            <person name="Delattre M."/>
        </authorList>
    </citation>
    <scope>NUCLEOTIDE SEQUENCE</scope>
    <source>
        <strain evidence="2">AF72</strain>
    </source>
</reference>
<protein>
    <submittedName>
        <fullName evidence="2">Uncharacterized protein</fullName>
    </submittedName>
</protein>
<evidence type="ECO:0000313" key="2">
    <source>
        <dbReference type="EMBL" id="CAJ0586694.1"/>
    </source>
</evidence>